<evidence type="ECO:0000313" key="9">
    <source>
        <dbReference type="EMBL" id="NMU24659.1"/>
    </source>
</evidence>
<keyword evidence="15" id="KW-1185">Reference proteome</keyword>
<evidence type="ECO:0000313" key="19">
    <source>
        <dbReference type="Proteomes" id="UP000555836"/>
    </source>
</evidence>
<dbReference type="EMBL" id="JABCLD010000444">
    <property type="protein sequence ID" value="NMU24659.1"/>
    <property type="molecule type" value="Genomic_DNA"/>
</dbReference>
<protein>
    <submittedName>
        <fullName evidence="6">CpxP family protein</fullName>
    </submittedName>
    <submittedName>
        <fullName evidence="7 12">Repressor CpxP</fullName>
    </submittedName>
</protein>
<dbReference type="OrthoDB" id="6105813at2"/>
<evidence type="ECO:0000256" key="4">
    <source>
        <dbReference type="ARBA" id="ARBA00022764"/>
    </source>
</evidence>
<dbReference type="GO" id="GO:0030288">
    <property type="term" value="C:outer membrane-bounded periplasmic space"/>
    <property type="evidence" value="ECO:0007669"/>
    <property type="project" value="TreeGrafter"/>
</dbReference>
<evidence type="ECO:0000313" key="11">
    <source>
        <dbReference type="EMBL" id="OQK00832.1"/>
    </source>
</evidence>
<dbReference type="InterPro" id="IPR012899">
    <property type="entry name" value="LTXXQ"/>
</dbReference>
<dbReference type="Proteomes" id="UP000037697">
    <property type="component" value="Unassembled WGS sequence"/>
</dbReference>
<evidence type="ECO:0000313" key="16">
    <source>
        <dbReference type="Proteomes" id="UP000321504"/>
    </source>
</evidence>
<dbReference type="Proteomes" id="UP000555836">
    <property type="component" value="Unassembled WGS sequence"/>
</dbReference>
<evidence type="ECO:0000313" key="6">
    <source>
        <dbReference type="EMBL" id="HAS6679384.1"/>
    </source>
</evidence>
<feature type="signal peptide" evidence="5">
    <location>
        <begin position="1"/>
        <end position="25"/>
    </location>
</feature>
<dbReference type="EMBL" id="JAUHGG010000015">
    <property type="protein sequence ID" value="MDS1824056.1"/>
    <property type="molecule type" value="Genomic_DNA"/>
</dbReference>
<gene>
    <name evidence="7" type="primary">cpxP</name>
    <name evidence="7" type="ORF">ACX05_07420</name>
    <name evidence="11" type="ORF">AKG60_08695</name>
    <name evidence="12" type="ORF">EHC69_16260</name>
    <name evidence="13" type="ORF">FVP01_21175</name>
    <name evidence="10" type="ORF">HKB16_06380</name>
    <name evidence="9" type="ORF">HKB21_03380</name>
    <name evidence="6" type="ORF">I7278_21545</name>
    <name evidence="8" type="ORF">QX249_25830</name>
</gene>
<evidence type="ECO:0000313" key="15">
    <source>
        <dbReference type="Proteomes" id="UP000191946"/>
    </source>
</evidence>
<organism evidence="6">
    <name type="scientific">Vibrio parahaemolyticus</name>
    <dbReference type="NCBI Taxonomy" id="670"/>
    <lineage>
        <taxon>Bacteria</taxon>
        <taxon>Pseudomonadati</taxon>
        <taxon>Pseudomonadota</taxon>
        <taxon>Gammaproteobacteria</taxon>
        <taxon>Vibrionales</taxon>
        <taxon>Vibrionaceae</taxon>
        <taxon>Vibrio</taxon>
    </lineage>
</organism>
<comment type="subcellular location">
    <subcellularLocation>
        <location evidence="1">Periplasm</location>
    </subcellularLocation>
</comment>
<dbReference type="Gene3D" id="1.20.120.1490">
    <property type="match status" value="1"/>
</dbReference>
<evidence type="ECO:0000256" key="5">
    <source>
        <dbReference type="SAM" id="SignalP"/>
    </source>
</evidence>
<comment type="similarity">
    <text evidence="2">Belongs to the CpxP/Spy family.</text>
</comment>
<dbReference type="Proteomes" id="UP000518904">
    <property type="component" value="Unassembled WGS sequence"/>
</dbReference>
<dbReference type="Proteomes" id="UP001253193">
    <property type="component" value="Unassembled WGS sequence"/>
</dbReference>
<dbReference type="InterPro" id="IPR052211">
    <property type="entry name" value="Cpx_auxiliary_protein"/>
</dbReference>
<proteinExistence type="inferred from homology"/>
<reference evidence="18 19" key="7">
    <citation type="submission" date="2020-04" db="EMBL/GenBank/DDBJ databases">
        <title>Whole-genome sequencing of Vibrio spp. from China reveals different genetic environments of blaCTX-M-14 among diverse lineages.</title>
        <authorList>
            <person name="Zheng Z."/>
            <person name="Ye L."/>
            <person name="Chen S."/>
        </authorList>
    </citation>
    <scope>NUCLEOTIDE SEQUENCE [LARGE SCALE GENOMIC DNA]</scope>
    <source>
        <strain evidence="10 18">Vb0551</strain>
        <strain evidence="9 19">Vb0574</strain>
    </source>
</reference>
<dbReference type="Proteomes" id="UP000856022">
    <property type="component" value="Unassembled WGS sequence"/>
</dbReference>
<dbReference type="EMBL" id="LIRS01000055">
    <property type="protein sequence ID" value="KOY36111.1"/>
    <property type="molecule type" value="Genomic_DNA"/>
</dbReference>
<dbReference type="Pfam" id="PF07813">
    <property type="entry name" value="LTXXQ"/>
    <property type="match status" value="1"/>
</dbReference>
<dbReference type="PANTHER" id="PTHR38102:SF1">
    <property type="entry name" value="PERIPLASMIC CHAPERONE SPY"/>
    <property type="match status" value="1"/>
</dbReference>
<evidence type="ECO:0000256" key="1">
    <source>
        <dbReference type="ARBA" id="ARBA00004418"/>
    </source>
</evidence>
<sequence length="170" mass="19394">MKSAKKLVLAAVVLPLTLGTASAFAFGGKDHHKGPRDECGMGMDRGIMRDLNLTDAQKDQLQSFRDANRAEMKGKYSQNREARMAERQAHHAKMQSLLLADTFDEAQATALAKEMVERQTEHRVKMLERKHQMLSVLTPEQKAEFVKLQNERMQECGDQMQQRMGKHRNN</sequence>
<dbReference type="EMBL" id="VRMQ01000007">
    <property type="protein sequence ID" value="TXN14199.1"/>
    <property type="molecule type" value="Genomic_DNA"/>
</dbReference>
<evidence type="ECO:0000313" key="10">
    <source>
        <dbReference type="EMBL" id="NMU82507.1"/>
    </source>
</evidence>
<dbReference type="PIRSF" id="PIRSF034445">
    <property type="entry name" value="CpxP_Spy"/>
    <property type="match status" value="1"/>
</dbReference>
<dbReference type="EMBL" id="LHQV01000011">
    <property type="protein sequence ID" value="OQK00832.1"/>
    <property type="molecule type" value="Genomic_DNA"/>
</dbReference>
<name>A0A0F2HMA8_VIBPH</name>
<dbReference type="NCBIfam" id="NF009391">
    <property type="entry name" value="PRK12750.1"/>
    <property type="match status" value="1"/>
</dbReference>
<reference evidence="7 14" key="1">
    <citation type="submission" date="2015-07" db="EMBL/GenBank/DDBJ databases">
        <title>Foodborne Vibrio parahaemolyticus Isolates.</title>
        <authorList>
            <person name="Ronholm J."/>
            <person name="Petronella N."/>
            <person name="Kenwell R."/>
            <person name="Banerjee S."/>
        </authorList>
    </citation>
    <scope>NUCLEOTIDE SEQUENCE [LARGE SCALE GENOMIC DNA]</scope>
    <source>
        <strain evidence="7 14">HS-06-05</strain>
    </source>
</reference>
<dbReference type="PANTHER" id="PTHR38102">
    <property type="entry name" value="PERIPLASMIC CHAPERONE SPY"/>
    <property type="match status" value="1"/>
</dbReference>
<dbReference type="RefSeq" id="WP_005487153.1">
    <property type="nucleotide sequence ID" value="NZ_CABMHD010000004.1"/>
</dbReference>
<dbReference type="AlphaFoldDB" id="A0A0F2HMA8"/>
<evidence type="ECO:0000256" key="2">
    <source>
        <dbReference type="ARBA" id="ARBA00008441"/>
    </source>
</evidence>
<reference evidence="6" key="3">
    <citation type="journal article" date="2018" name="Genome Biol.">
        <title>SKESA: strategic k-mer extension for scrupulous assemblies.</title>
        <authorList>
            <person name="Souvorov A."/>
            <person name="Agarwala R."/>
            <person name="Lipman D.J."/>
        </authorList>
    </citation>
    <scope>NUCLEOTIDE SEQUENCE</scope>
    <source>
        <strain evidence="6">1930</strain>
    </source>
</reference>
<dbReference type="EMBL" id="DACQKT010000014">
    <property type="protein sequence ID" value="HAS6679384.1"/>
    <property type="molecule type" value="Genomic_DNA"/>
</dbReference>
<dbReference type="CDD" id="cd09916">
    <property type="entry name" value="CpxP_like"/>
    <property type="match status" value="1"/>
</dbReference>
<reference evidence="6" key="6">
    <citation type="submission" date="2019-12" db="EMBL/GenBank/DDBJ databases">
        <authorList>
            <consortium name="NCBI Pathogen Detection Project"/>
        </authorList>
    </citation>
    <scope>NUCLEOTIDE SEQUENCE</scope>
    <source>
        <strain evidence="6">1930</strain>
    </source>
</reference>
<dbReference type="Proteomes" id="UP000464718">
    <property type="component" value="Chromosome i"/>
</dbReference>
<dbReference type="EMBL" id="JABCLB010000774">
    <property type="protein sequence ID" value="NMU82507.1"/>
    <property type="molecule type" value="Genomic_DNA"/>
</dbReference>
<dbReference type="GO" id="GO:0051082">
    <property type="term" value="F:unfolded protein binding"/>
    <property type="evidence" value="ECO:0007669"/>
    <property type="project" value="TreeGrafter"/>
</dbReference>
<evidence type="ECO:0000313" key="18">
    <source>
        <dbReference type="Proteomes" id="UP000518904"/>
    </source>
</evidence>
<dbReference type="OMA" id="RMQECGD"/>
<evidence type="ECO:0000313" key="17">
    <source>
        <dbReference type="Proteomes" id="UP000464718"/>
    </source>
</evidence>
<dbReference type="Proteomes" id="UP000191946">
    <property type="component" value="Unassembled WGS sequence"/>
</dbReference>
<evidence type="ECO:0000313" key="7">
    <source>
        <dbReference type="EMBL" id="KOY36111.1"/>
    </source>
</evidence>
<feature type="chain" id="PRO_5015038010" evidence="5">
    <location>
        <begin position="26"/>
        <end position="170"/>
    </location>
</feature>
<dbReference type="EMBL" id="CP034298">
    <property type="protein sequence ID" value="QHH10777.1"/>
    <property type="molecule type" value="Genomic_DNA"/>
</dbReference>
<accession>A0A0F2HMA8</accession>
<evidence type="ECO:0000313" key="14">
    <source>
        <dbReference type="Proteomes" id="UP000037697"/>
    </source>
</evidence>
<evidence type="ECO:0000256" key="3">
    <source>
        <dbReference type="ARBA" id="ARBA00022729"/>
    </source>
</evidence>
<reference evidence="13 16" key="5">
    <citation type="submission" date="2019-08" db="EMBL/GenBank/DDBJ databases">
        <title>Emerging of two pre-pandemic pathogenic O4:KUT lineages of Vibrio parahaemolyticus in coastal eastern China.</title>
        <authorList>
            <person name="Yu H."/>
        </authorList>
    </citation>
    <scope>NUCLEOTIDE SEQUENCE [LARGE SCALE GENOMIC DNA]</scope>
    <source>
        <strain evidence="13 16">HZ17-383</strain>
    </source>
</reference>
<dbReference type="GeneID" id="1190420"/>
<dbReference type="Proteomes" id="UP000321504">
    <property type="component" value="Unassembled WGS sequence"/>
</dbReference>
<keyword evidence="3 5" id="KW-0732">Signal</keyword>
<reference evidence="12 17" key="4">
    <citation type="submission" date="2018-12" db="EMBL/GenBank/DDBJ databases">
        <title>Genomic insights into the evolutionary origins and pathogenicity of five Vibrio parahaemolyticus strains isolated from the shrimp with acute hepatopancreatic necrosis disease (AHPND).</title>
        <authorList>
            <person name="Yang Q."/>
            <person name="Dong X."/>
            <person name="Xie G."/>
            <person name="Fu S."/>
            <person name="Zou P."/>
            <person name="Sun J."/>
            <person name="Wang Y."/>
            <person name="Huang J."/>
        </authorList>
    </citation>
    <scope>NUCLEOTIDE SEQUENCE [LARGE SCALE GENOMIC DNA]</scope>
    <source>
        <strain evidence="12 17">20160303005-1</strain>
    </source>
</reference>
<keyword evidence="4" id="KW-0574">Periplasm</keyword>
<evidence type="ECO:0000313" key="8">
    <source>
        <dbReference type="EMBL" id="MDS1824056.1"/>
    </source>
</evidence>
<reference evidence="11 15" key="2">
    <citation type="submission" date="2015-08" db="EMBL/GenBank/DDBJ databases">
        <title>Draft Genome Sequences of Vibrio parahaemolyticus Strains.</title>
        <authorList>
            <person name="Gonzalez-Escalona N."/>
            <person name="DePaola A."/>
        </authorList>
    </citation>
    <scope>NUCLEOTIDE SEQUENCE [LARGE SCALE GENOMIC DNA]</scope>
    <source>
        <strain evidence="11 15">CFSAN001621</strain>
    </source>
</reference>
<evidence type="ECO:0000313" key="13">
    <source>
        <dbReference type="EMBL" id="TXN14199.1"/>
    </source>
</evidence>
<reference evidence="8" key="8">
    <citation type="submission" date="2023-06" db="EMBL/GenBank/DDBJ databases">
        <title>Genomic Diversity of Vibrio spp. and Metagenomic Analysis of Pathogens in Florida Gulf Coastal Waters Following Hurricane Ian.</title>
        <authorList>
            <person name="Brumfield K.D."/>
        </authorList>
    </citation>
    <scope>NUCLEOTIDE SEQUENCE</scope>
    <source>
        <strain evidence="8">WBS2B-138</strain>
    </source>
</reference>
<evidence type="ECO:0000313" key="12">
    <source>
        <dbReference type="EMBL" id="QHH10777.1"/>
    </source>
</evidence>